<dbReference type="RefSeq" id="WP_113032703.1">
    <property type="nucleotide sequence ID" value="NZ_QMFB01000012.1"/>
</dbReference>
<comment type="caution">
    <text evidence="1">The sequence shown here is derived from an EMBL/GenBank/DDBJ whole genome shotgun (WGS) entry which is preliminary data.</text>
</comment>
<dbReference type="EMBL" id="QMFB01000012">
    <property type="protein sequence ID" value="RAV19342.1"/>
    <property type="molecule type" value="Genomic_DNA"/>
</dbReference>
<evidence type="ECO:0008006" key="3">
    <source>
        <dbReference type="Google" id="ProtNLM"/>
    </source>
</evidence>
<evidence type="ECO:0000313" key="1">
    <source>
        <dbReference type="EMBL" id="RAV19342.1"/>
    </source>
</evidence>
<proteinExistence type="predicted"/>
<organism evidence="1 2">
    <name type="scientific">Paenibacillus contaminans</name>
    <dbReference type="NCBI Taxonomy" id="450362"/>
    <lineage>
        <taxon>Bacteria</taxon>
        <taxon>Bacillati</taxon>
        <taxon>Bacillota</taxon>
        <taxon>Bacilli</taxon>
        <taxon>Bacillales</taxon>
        <taxon>Paenibacillaceae</taxon>
        <taxon>Paenibacillus</taxon>
    </lineage>
</organism>
<accession>A0A329MI54</accession>
<dbReference type="Pfam" id="PF14398">
    <property type="entry name" value="ATPgrasp_YheCD"/>
    <property type="match status" value="1"/>
</dbReference>
<protein>
    <recommendedName>
        <fullName evidence="3">YheC/YheD family protein</fullName>
    </recommendedName>
</protein>
<name>A0A329MI54_9BACL</name>
<dbReference type="Gene3D" id="3.30.470.20">
    <property type="entry name" value="ATP-grasp fold, B domain"/>
    <property type="match status" value="1"/>
</dbReference>
<dbReference type="Proteomes" id="UP000250369">
    <property type="component" value="Unassembled WGS sequence"/>
</dbReference>
<evidence type="ECO:0000313" key="2">
    <source>
        <dbReference type="Proteomes" id="UP000250369"/>
    </source>
</evidence>
<reference evidence="1 2" key="1">
    <citation type="journal article" date="2009" name="Int. J. Syst. Evol. Microbiol.">
        <title>Paenibacillus contaminans sp. nov., isolated from a contaminated laboratory plate.</title>
        <authorList>
            <person name="Chou J.H."/>
            <person name="Lee J.H."/>
            <person name="Lin M.C."/>
            <person name="Chang P.S."/>
            <person name="Arun A.B."/>
            <person name="Young C.C."/>
            <person name="Chen W.M."/>
        </authorList>
    </citation>
    <scope>NUCLEOTIDE SEQUENCE [LARGE SCALE GENOMIC DNA]</scope>
    <source>
        <strain evidence="1 2">CKOBP-6</strain>
    </source>
</reference>
<gene>
    <name evidence="1" type="ORF">DQG23_20300</name>
</gene>
<dbReference type="InterPro" id="IPR026838">
    <property type="entry name" value="YheC/D"/>
</dbReference>
<dbReference type="SUPFAM" id="SSF56059">
    <property type="entry name" value="Glutathione synthetase ATP-binding domain-like"/>
    <property type="match status" value="1"/>
</dbReference>
<dbReference type="OrthoDB" id="7869153at2"/>
<keyword evidence="2" id="KW-1185">Reference proteome</keyword>
<sequence>MYKKNYASAKIRGKQRVCRYLSATGALKRLVPHTVSLTEPNLRSMAGRYKSLYIKPDVGSMGIGVHRMTRLIGGYELLSTRKRSQLRRRFGTLSSLYRHMKAQRQGRMIVQQAVWLDRVNGRPYDLRAMVQRKPGGSWTCTGIMAKVGAPYKIVTNYYQGGKIVTLQNLLKQKRLSSSARRSRTYYLTAKALQVSRVLSRMRSGMHEMGIDFAYDRNGRLWILEVNSNHPQYHPLKKLDRRAYDRMAEYARSYGRYDNGR</sequence>
<dbReference type="AlphaFoldDB" id="A0A329MI54"/>